<dbReference type="STRING" id="338963.Pcar_2069"/>
<dbReference type="Pfam" id="PF13098">
    <property type="entry name" value="Thioredoxin_2"/>
    <property type="match status" value="1"/>
</dbReference>
<name>Q3A2U8_SYNC1</name>
<keyword evidence="4" id="KW-1185">Reference proteome</keyword>
<dbReference type="KEGG" id="pca:Pcar_2069"/>
<reference evidence="4" key="1">
    <citation type="submission" date="2005-10" db="EMBL/GenBank/DDBJ databases">
        <title>Complete sequence of Pelobacter carbinolicus DSM 2380.</title>
        <authorList>
            <person name="Copeland A."/>
            <person name="Lucas S."/>
            <person name="Lapidus A."/>
            <person name="Barry K."/>
            <person name="Detter J.C."/>
            <person name="Glavina T."/>
            <person name="Hammon N."/>
            <person name="Israni S."/>
            <person name="Pitluck S."/>
            <person name="Chertkov O."/>
            <person name="Schmutz J."/>
            <person name="Larimer F."/>
            <person name="Land M."/>
            <person name="Kyrpides N."/>
            <person name="Ivanova N."/>
            <person name="Richardson P."/>
        </authorList>
    </citation>
    <scope>NUCLEOTIDE SEQUENCE [LARGE SCALE GENOMIC DNA]</scope>
    <source>
        <strain evidence="4">DSM 2380 / NBRC 103641 / GraBd1</strain>
    </source>
</reference>
<keyword evidence="1" id="KW-0732">Signal</keyword>
<dbReference type="InterPro" id="IPR036249">
    <property type="entry name" value="Thioredoxin-like_sf"/>
</dbReference>
<dbReference type="Proteomes" id="UP000002534">
    <property type="component" value="Chromosome"/>
</dbReference>
<feature type="chain" id="PRO_5039903388" evidence="1">
    <location>
        <begin position="25"/>
        <end position="269"/>
    </location>
</feature>
<dbReference type="EMBL" id="CP000142">
    <property type="protein sequence ID" value="ABA89309.1"/>
    <property type="molecule type" value="Genomic_DNA"/>
</dbReference>
<proteinExistence type="predicted"/>
<evidence type="ECO:0000256" key="1">
    <source>
        <dbReference type="SAM" id="SignalP"/>
    </source>
</evidence>
<dbReference type="AlphaFoldDB" id="Q3A2U8"/>
<keyword evidence="3" id="KW-0413">Isomerase</keyword>
<dbReference type="PANTHER" id="PTHR35272">
    <property type="entry name" value="THIOL:DISULFIDE INTERCHANGE PROTEIN DSBC-RELATED"/>
    <property type="match status" value="1"/>
</dbReference>
<feature type="domain" description="Thioredoxin-like fold" evidence="2">
    <location>
        <begin position="134"/>
        <end position="254"/>
    </location>
</feature>
<reference evidence="3 4" key="2">
    <citation type="journal article" date="2012" name="BMC Genomics">
        <title>The genome of Pelobacter carbinolicus reveals surprising metabolic capabilities and physiological features.</title>
        <authorList>
            <person name="Aklujkar M."/>
            <person name="Haveman S.A."/>
            <person name="Didonato R.Jr."/>
            <person name="Chertkov O."/>
            <person name="Han C.S."/>
            <person name="Land M.L."/>
            <person name="Brown P."/>
            <person name="Lovley D.R."/>
        </authorList>
    </citation>
    <scope>NUCLEOTIDE SEQUENCE [LARGE SCALE GENOMIC DNA]</scope>
    <source>
        <strain evidence="4">DSM 2380 / NBRC 103641 / GraBd1</strain>
    </source>
</reference>
<evidence type="ECO:0000313" key="4">
    <source>
        <dbReference type="Proteomes" id="UP000002534"/>
    </source>
</evidence>
<dbReference type="PANTHER" id="PTHR35272:SF3">
    <property type="entry name" value="THIOL:DISULFIDE INTERCHANGE PROTEIN DSBC"/>
    <property type="match status" value="1"/>
</dbReference>
<gene>
    <name evidence="3" type="ordered locus">Pcar_2069</name>
</gene>
<dbReference type="eggNOG" id="COG1651">
    <property type="taxonomic scope" value="Bacteria"/>
</dbReference>
<feature type="signal peptide" evidence="1">
    <location>
        <begin position="1"/>
        <end position="24"/>
    </location>
</feature>
<dbReference type="GO" id="GO:0016853">
    <property type="term" value="F:isomerase activity"/>
    <property type="evidence" value="ECO:0007669"/>
    <property type="project" value="UniProtKB-KW"/>
</dbReference>
<dbReference type="InterPro" id="IPR051470">
    <property type="entry name" value="Thiol:disulfide_interchange"/>
</dbReference>
<accession>Q3A2U8</accession>
<dbReference type="CDD" id="cd03020">
    <property type="entry name" value="DsbA_DsbC_DsbG"/>
    <property type="match status" value="1"/>
</dbReference>
<sequence length="269" mass="29992">MWRGYTMKLLVTVVLLFCASTVWAFPKDSCGEKTCIDCHTLSKEEAKYLLDKQADKVLNIEPSQVQALWVVEVEKKGKRYPVYIDFTKNFVMRGEVLRLKDGENLTRERIASLNRIDVATIPLADALLLGKASASKKIIVFTDPQCSYCKKLHAEMKKVVKLDPDVAFYIKMLPLNIHPEAYMIAKSIVCNRSVAMLEQSFAGRPVPPPVCRAEAVDQTIVLARKSGINSTPTVVLPDGRPFSGYRDAATLLKMVGSKVQVPKEVGDTE</sequence>
<evidence type="ECO:0000259" key="2">
    <source>
        <dbReference type="Pfam" id="PF13098"/>
    </source>
</evidence>
<dbReference type="SUPFAM" id="SSF52833">
    <property type="entry name" value="Thioredoxin-like"/>
    <property type="match status" value="1"/>
</dbReference>
<dbReference type="Gene3D" id="3.40.30.10">
    <property type="entry name" value="Glutaredoxin"/>
    <property type="match status" value="1"/>
</dbReference>
<dbReference type="InterPro" id="IPR012336">
    <property type="entry name" value="Thioredoxin-like_fold"/>
</dbReference>
<dbReference type="InterPro" id="IPR033954">
    <property type="entry name" value="DiS-bond_Isoase_DsbC/G"/>
</dbReference>
<organism evidence="3 4">
    <name type="scientific">Syntrophotalea carbinolica (strain DSM 2380 / NBRC 103641 / GraBd1)</name>
    <name type="common">Pelobacter carbinolicus</name>
    <dbReference type="NCBI Taxonomy" id="338963"/>
    <lineage>
        <taxon>Bacteria</taxon>
        <taxon>Pseudomonadati</taxon>
        <taxon>Thermodesulfobacteriota</taxon>
        <taxon>Desulfuromonadia</taxon>
        <taxon>Desulfuromonadales</taxon>
        <taxon>Syntrophotaleaceae</taxon>
        <taxon>Syntrophotalea</taxon>
    </lineage>
</organism>
<dbReference type="HOGENOM" id="CLU_083593_1_1_7"/>
<protein>
    <submittedName>
        <fullName evidence="3">Protein disulfide bond isomerase, DsbC/DsbG-like, one heme-binding site</fullName>
    </submittedName>
</protein>
<evidence type="ECO:0000313" key="3">
    <source>
        <dbReference type="EMBL" id="ABA89309.1"/>
    </source>
</evidence>